<dbReference type="OrthoDB" id="531008at2759"/>
<dbReference type="GO" id="GO:0005737">
    <property type="term" value="C:cytoplasm"/>
    <property type="evidence" value="ECO:0007669"/>
    <property type="project" value="TreeGrafter"/>
</dbReference>
<dbReference type="PANTHER" id="PTHR10343">
    <property type="entry name" value="5'-AMP-ACTIVATED PROTEIN KINASE , BETA SUBUNIT"/>
    <property type="match status" value="1"/>
</dbReference>
<dbReference type="InterPro" id="IPR050827">
    <property type="entry name" value="CRP1_MDG1_kinase"/>
</dbReference>
<keyword evidence="4" id="KW-1185">Reference proteome</keyword>
<accession>A0A8J6E398</accession>
<dbReference type="GO" id="GO:0005634">
    <property type="term" value="C:nucleus"/>
    <property type="evidence" value="ECO:0007669"/>
    <property type="project" value="TreeGrafter"/>
</dbReference>
<organism evidence="3 4">
    <name type="scientific">Carpediemonas membranifera</name>
    <dbReference type="NCBI Taxonomy" id="201153"/>
    <lineage>
        <taxon>Eukaryota</taxon>
        <taxon>Metamonada</taxon>
        <taxon>Carpediemonas-like organisms</taxon>
        <taxon>Carpediemonas</taxon>
    </lineage>
</organism>
<dbReference type="EMBL" id="JAHDYR010000031">
    <property type="protein sequence ID" value="KAG9392857.1"/>
    <property type="molecule type" value="Genomic_DNA"/>
</dbReference>
<dbReference type="GO" id="GO:0031588">
    <property type="term" value="C:nucleotide-activated protein kinase complex"/>
    <property type="evidence" value="ECO:0007669"/>
    <property type="project" value="TreeGrafter"/>
</dbReference>
<dbReference type="InterPro" id="IPR032640">
    <property type="entry name" value="AMPK1_CBM"/>
</dbReference>
<comment type="caution">
    <text evidence="3">The sequence shown here is derived from an EMBL/GenBank/DDBJ whole genome shotgun (WGS) entry which is preliminary data.</text>
</comment>
<dbReference type="GO" id="GO:0019901">
    <property type="term" value="F:protein kinase binding"/>
    <property type="evidence" value="ECO:0007669"/>
    <property type="project" value="TreeGrafter"/>
</dbReference>
<reference evidence="3" key="1">
    <citation type="submission" date="2021-05" db="EMBL/GenBank/DDBJ databases">
        <title>A free-living protist that lacks canonical eukaryotic 1 DNA replication and segregation systems.</title>
        <authorList>
            <person name="Salas-Leiva D.E."/>
            <person name="Tromer E.C."/>
            <person name="Curtis B.A."/>
            <person name="Jerlstrom-Hultqvist J."/>
            <person name="Kolisko M."/>
            <person name="Yi Z."/>
            <person name="Salas-Leiva J.S."/>
            <person name="Gallot-Lavallee L."/>
            <person name="Kops G.J.P.L."/>
            <person name="Archibald J.M."/>
            <person name="Simpson A.G.B."/>
            <person name="Roger A.J."/>
        </authorList>
    </citation>
    <scope>NUCLEOTIDE SEQUENCE</scope>
    <source>
        <strain evidence="3">BICM</strain>
    </source>
</reference>
<dbReference type="CDD" id="cd02859">
    <property type="entry name" value="E_set_AMPKbeta_like_N"/>
    <property type="match status" value="1"/>
</dbReference>
<dbReference type="Proteomes" id="UP000717585">
    <property type="component" value="Unassembled WGS sequence"/>
</dbReference>
<dbReference type="GO" id="GO:0007165">
    <property type="term" value="P:signal transduction"/>
    <property type="evidence" value="ECO:0007669"/>
    <property type="project" value="TreeGrafter"/>
</dbReference>
<evidence type="ECO:0000256" key="1">
    <source>
        <dbReference type="ARBA" id="ARBA00010926"/>
    </source>
</evidence>
<sequence length="650" mass="70777">MQRVKLVWPYKANEVAVTGSFCNWSTHIPCVRAQLSSPAVDGLADGWMLSLDLPIGDHRYQFLVNDDHWAYDDAQPFAEDADGNRFNVISVTSTSSPSVQAPLITISPDVSLNIFDYFAASPLYSVATDDVAAQLMRDATVAIMTVGSFQVTLVGSYDYGLASFSSAVDLIVRSPRPITDAMKAAIRDAIATKFGEEYHLSRSDRIQRRVRASLGLFQATVCVILNPTHEELTTAFLRQLLLSHPVVRDAVRAFVAATLFGIKRISSTYSAAVLAVCALVRVGVLPPCRMDQAVPTPTVTDDAPTLFGRMCQAVLGAMEHMAATLSPTQSITLPHDTGIQLDPRLDSFKVTDGLGMAAPFRSRGELIHFLTTGRVLDERADRSIHAGSVVRYTKEIHQAALDGQPPAWTNLIDSRALASVGLDAEHHGRARAARLAAALPALQALLPGVRLTLHGSVSTGFASEGSDLDVMATLPSGPFISIRSVFAALQQAGVPAKFVDRARIPIIECSLGDVTAQVTEAHLHADRSSARLRAMLATRPDLFPVLCVVRHVMAFTPRRIPPWIASATLIRMWELGMCPRPGRHVETARKVLAKIISSPELLFGIPMTWRSKVVSVHDLSYGDERPVASPWKPADLTLLRQYLRFTLAQE</sequence>
<feature type="domain" description="AMP-activated protein kinase glycogen-binding" evidence="2">
    <location>
        <begin position="4"/>
        <end position="94"/>
    </location>
</feature>
<dbReference type="AlphaFoldDB" id="A0A8J6E398"/>
<dbReference type="Gene3D" id="2.60.40.10">
    <property type="entry name" value="Immunoglobulins"/>
    <property type="match status" value="1"/>
</dbReference>
<dbReference type="InterPro" id="IPR043519">
    <property type="entry name" value="NT_sf"/>
</dbReference>
<dbReference type="PANTHER" id="PTHR10343:SF84">
    <property type="entry name" value="5'-AMP-ACTIVATED PROTEIN KINASE SUBUNIT BETA-1"/>
    <property type="match status" value="1"/>
</dbReference>
<evidence type="ECO:0000259" key="2">
    <source>
        <dbReference type="Pfam" id="PF16561"/>
    </source>
</evidence>
<dbReference type="Gene3D" id="3.30.460.10">
    <property type="entry name" value="Beta Polymerase, domain 2"/>
    <property type="match status" value="1"/>
</dbReference>
<dbReference type="SUPFAM" id="SSF81301">
    <property type="entry name" value="Nucleotidyltransferase"/>
    <property type="match status" value="1"/>
</dbReference>
<dbReference type="InterPro" id="IPR014756">
    <property type="entry name" value="Ig_E-set"/>
</dbReference>
<name>A0A8J6E398_9EUKA</name>
<comment type="similarity">
    <text evidence="1">Belongs to the 5'-AMP-activated protein kinase beta subunit family.</text>
</comment>
<dbReference type="SUPFAM" id="SSF81296">
    <property type="entry name" value="E set domains"/>
    <property type="match status" value="1"/>
</dbReference>
<evidence type="ECO:0000313" key="3">
    <source>
        <dbReference type="EMBL" id="KAG9392857.1"/>
    </source>
</evidence>
<dbReference type="InterPro" id="IPR013783">
    <property type="entry name" value="Ig-like_fold"/>
</dbReference>
<gene>
    <name evidence="3" type="ORF">J8273_5790</name>
</gene>
<dbReference type="Pfam" id="PF16561">
    <property type="entry name" value="AMPK1_CBM"/>
    <property type="match status" value="1"/>
</dbReference>
<proteinExistence type="inferred from homology"/>
<evidence type="ECO:0000313" key="4">
    <source>
        <dbReference type="Proteomes" id="UP000717585"/>
    </source>
</evidence>
<protein>
    <recommendedName>
        <fullName evidence="2">AMP-activated protein kinase glycogen-binding domain-containing protein</fullName>
    </recommendedName>
</protein>